<evidence type="ECO:0000313" key="3">
    <source>
        <dbReference type="EMBL" id="CAK7894328.1"/>
    </source>
</evidence>
<protein>
    <submittedName>
        <fullName evidence="3">COP9 signalosome complex subunit 12</fullName>
    </submittedName>
</protein>
<proteinExistence type="inferred from homology"/>
<evidence type="ECO:0000256" key="1">
    <source>
        <dbReference type="ARBA" id="ARBA00025771"/>
    </source>
</evidence>
<sequence length="450" mass="51205">MSTPLAQYLTNTLGYIRREDGNGFRNCITISPGPSEGTLRAYFPDPSEFDLYPLPEKFRSVIKSYLKLMKSVYILNDVDASFNDINDMMSSLNRAADTQTNWINPALINASTELISVYQVKQKTKPDEKQGESLDIMEMSGMSNSSSSSLEKLASTVNNSFKLSLNDKNPDIRQSKRSDIYFFLGNLIKIYFKLGKLELAKSVEKALKGTRFELPPLNGPIRTKKYAVTYLYYSALLSLDDSDFISTESKLVKAMDIINLYNEPNLIIKQTEKILMILIPLRLYNSKILPHNDIWIRFPNLKYIYKDTLFKAIHRGDLKSFDIYQKKFQLIFLKRHLYLLIENLKSLCYLQLIKKTSLIVTELNKGNTSHIIPLSAYQVALEFSTRHVLNNGSYALPSSTGVTEGGFSHHLDAVECILANLIYTEKIKGYVSHGNKCIVLSKTNAFPNQQ</sequence>
<evidence type="ECO:0000313" key="4">
    <source>
        <dbReference type="Proteomes" id="UP001497600"/>
    </source>
</evidence>
<dbReference type="InterPro" id="IPR045114">
    <property type="entry name" value="Csn12-like"/>
</dbReference>
<dbReference type="EMBL" id="OZ004253">
    <property type="protein sequence ID" value="CAK7894328.1"/>
    <property type="molecule type" value="Genomic_DNA"/>
</dbReference>
<dbReference type="Pfam" id="PF01399">
    <property type="entry name" value="PCI"/>
    <property type="match status" value="1"/>
</dbReference>
<comment type="similarity">
    <text evidence="1">Belongs to the CSN12 family.</text>
</comment>
<dbReference type="InterPro" id="IPR036388">
    <property type="entry name" value="WH-like_DNA-bd_sf"/>
</dbReference>
<feature type="domain" description="PCI" evidence="2">
    <location>
        <begin position="328"/>
        <end position="442"/>
    </location>
</feature>
<dbReference type="SMART" id="SM00753">
    <property type="entry name" value="PAM"/>
    <property type="match status" value="1"/>
</dbReference>
<name>A0ABP0E9N2_9ASCO</name>
<organism evidence="3 4">
    <name type="scientific">[Candida] anglica</name>
    <dbReference type="NCBI Taxonomy" id="148631"/>
    <lineage>
        <taxon>Eukaryota</taxon>
        <taxon>Fungi</taxon>
        <taxon>Dikarya</taxon>
        <taxon>Ascomycota</taxon>
        <taxon>Saccharomycotina</taxon>
        <taxon>Pichiomycetes</taxon>
        <taxon>Debaryomycetaceae</taxon>
        <taxon>Kurtzmaniella</taxon>
    </lineage>
</organism>
<dbReference type="Proteomes" id="UP001497600">
    <property type="component" value="Chromosome A"/>
</dbReference>
<accession>A0ABP0E9N2</accession>
<dbReference type="InterPro" id="IPR000717">
    <property type="entry name" value="PCI_dom"/>
</dbReference>
<gene>
    <name evidence="3" type="primary">CSN12</name>
    <name evidence="3" type="ORF">CAAN4_A11914</name>
</gene>
<dbReference type="PANTHER" id="PTHR12732:SF0">
    <property type="entry name" value="PCI DOMAIN-CONTAINING PROTEIN 2"/>
    <property type="match status" value="1"/>
</dbReference>
<dbReference type="Gene3D" id="1.10.10.10">
    <property type="entry name" value="Winged helix-like DNA-binding domain superfamily/Winged helix DNA-binding domain"/>
    <property type="match status" value="1"/>
</dbReference>
<dbReference type="PANTHER" id="PTHR12732">
    <property type="entry name" value="UNCHARACTERIZED PROTEASOME COMPONENT REGION PCI-CONTAINING"/>
    <property type="match status" value="1"/>
</dbReference>
<evidence type="ECO:0000259" key="2">
    <source>
        <dbReference type="Pfam" id="PF01399"/>
    </source>
</evidence>
<keyword evidence="4" id="KW-1185">Reference proteome</keyword>
<reference evidence="3 4" key="1">
    <citation type="submission" date="2024-01" db="EMBL/GenBank/DDBJ databases">
        <authorList>
            <consortium name="Genoscope - CEA"/>
            <person name="William W."/>
        </authorList>
    </citation>
    <scope>NUCLEOTIDE SEQUENCE [LARGE SCALE GENOMIC DNA]</scope>
    <source>
        <strain evidence="3 4">29B2s-10</strain>
    </source>
</reference>